<feature type="region of interest" description="Disordered" evidence="8">
    <location>
        <begin position="408"/>
        <end position="430"/>
    </location>
</feature>
<evidence type="ECO:0000256" key="8">
    <source>
        <dbReference type="SAM" id="MobiDB-lite"/>
    </source>
</evidence>
<dbReference type="Gene3D" id="1.20.58.90">
    <property type="match status" value="1"/>
</dbReference>
<feature type="coiled-coil region" evidence="7">
    <location>
        <begin position="65"/>
        <end position="152"/>
    </location>
</feature>
<accession>A0A913XED3</accession>
<dbReference type="GO" id="GO:0042802">
    <property type="term" value="F:identical protein binding"/>
    <property type="evidence" value="ECO:0007669"/>
    <property type="project" value="InterPro"/>
</dbReference>
<feature type="region of interest" description="Disordered" evidence="8">
    <location>
        <begin position="229"/>
        <end position="277"/>
    </location>
</feature>
<protein>
    <recommendedName>
        <fullName evidence="13">Centrosomal protein of 57 kDa-like</fullName>
    </recommendedName>
</protein>
<sequence>MDDQDGRLSPPYSRNYPGAGEPQFRSSLRSEANSSISSYRDFPNARKYMAEGLATPKGTIPQANSRAVISALKGLQEKIRKLELERTDAEDNLKRLAKESKHYKDILQKEHYAKTATQGIISQQNEDLQENLQAAEARCTLLEKQLDYMRKMVQTAEMDRDNAVQRSAMLTQQVSHQATEDFKGQLGKLTGLERDHMKLTASHSLAENKIRELEERLRSEAHHRKLLQEKTAQLQTESEKNRILLETATSPPRPKKKKKKKLKAKPKMTAAPAPNPAGHFHLELGNIPFVVGKSATRSHSVGANIQQALSLLKNHNPTLCNAITQRQARRSSTSTTTSDSESLEDLLLGLQDEFGHMSFEHQELGRQINDTDDLLIREDLERELEHLVKRMEAKGEQIAMVKRQLAKRATKPQKTRSRPVARHRSTSAVLPSNGGEVQVVTTVKTKGKGVTAEVENRIKRPGSQADSNLKVLKGMQNLQSSLTKDDLHWD</sequence>
<evidence type="ECO:0000256" key="2">
    <source>
        <dbReference type="ARBA" id="ARBA00008179"/>
    </source>
</evidence>
<evidence type="ECO:0000259" key="10">
    <source>
        <dbReference type="Pfam" id="PF14073"/>
    </source>
</evidence>
<dbReference type="Pfam" id="PF14073">
    <property type="entry name" value="Cep57_CLD"/>
    <property type="match status" value="1"/>
</dbReference>
<dbReference type="InterPro" id="IPR024957">
    <property type="entry name" value="Cep57_MT-bd_dom"/>
</dbReference>
<dbReference type="InterPro" id="IPR051756">
    <property type="entry name" value="Centrosomal_MT-associated"/>
</dbReference>
<dbReference type="EnsemblMetazoa" id="XM_021047489.2">
    <property type="protein sequence ID" value="XP_020903148.1"/>
    <property type="gene ID" value="LOC110241610"/>
</dbReference>
<feature type="domain" description="Cep57 centrosome localisation" evidence="10">
    <location>
        <begin position="67"/>
        <end position="245"/>
    </location>
</feature>
<name>A0A913XED3_EXADI</name>
<reference evidence="11" key="1">
    <citation type="submission" date="2022-11" db="UniProtKB">
        <authorList>
            <consortium name="EnsemblMetazoa"/>
        </authorList>
    </citation>
    <scope>IDENTIFICATION</scope>
</reference>
<evidence type="ECO:0000259" key="9">
    <source>
        <dbReference type="Pfam" id="PF06657"/>
    </source>
</evidence>
<evidence type="ECO:0000256" key="5">
    <source>
        <dbReference type="ARBA" id="ARBA00023054"/>
    </source>
</evidence>
<dbReference type="GO" id="GO:0005874">
    <property type="term" value="C:microtubule"/>
    <property type="evidence" value="ECO:0007669"/>
    <property type="project" value="UniProtKB-KW"/>
</dbReference>
<dbReference type="GO" id="GO:0043015">
    <property type="term" value="F:gamma-tubulin binding"/>
    <property type="evidence" value="ECO:0007669"/>
    <property type="project" value="InterPro"/>
</dbReference>
<evidence type="ECO:0000256" key="7">
    <source>
        <dbReference type="SAM" id="Coils"/>
    </source>
</evidence>
<dbReference type="OrthoDB" id="76453at2759"/>
<dbReference type="AlphaFoldDB" id="A0A913XED3"/>
<feature type="domain" description="Cep57 centrosome microtubule-binding" evidence="9">
    <location>
        <begin position="336"/>
        <end position="403"/>
    </location>
</feature>
<keyword evidence="12" id="KW-1185">Reference proteome</keyword>
<evidence type="ECO:0000256" key="1">
    <source>
        <dbReference type="ARBA" id="ARBA00004300"/>
    </source>
</evidence>
<keyword evidence="4" id="KW-0493">Microtubule</keyword>
<keyword evidence="5 7" id="KW-0175">Coiled coil</keyword>
<organism evidence="11 12">
    <name type="scientific">Exaiptasia diaphana</name>
    <name type="common">Tropical sea anemone</name>
    <name type="synonym">Aiptasia pulchella</name>
    <dbReference type="NCBI Taxonomy" id="2652724"/>
    <lineage>
        <taxon>Eukaryota</taxon>
        <taxon>Metazoa</taxon>
        <taxon>Cnidaria</taxon>
        <taxon>Anthozoa</taxon>
        <taxon>Hexacorallia</taxon>
        <taxon>Actiniaria</taxon>
        <taxon>Aiptasiidae</taxon>
        <taxon>Exaiptasia</taxon>
    </lineage>
</organism>
<dbReference type="GeneID" id="110241610"/>
<dbReference type="PANTHER" id="PTHR19336:SF9">
    <property type="entry name" value="SPINDLE POLE BODY PROTEIN PPC89"/>
    <property type="match status" value="1"/>
</dbReference>
<dbReference type="RefSeq" id="XP_020903148.1">
    <property type="nucleotide sequence ID" value="XM_021047489.2"/>
</dbReference>
<feature type="region of interest" description="Disordered" evidence="8">
    <location>
        <begin position="1"/>
        <end position="41"/>
    </location>
</feature>
<evidence type="ECO:0000313" key="11">
    <source>
        <dbReference type="EnsemblMetazoa" id="XP_020903148.1"/>
    </source>
</evidence>
<keyword evidence="3" id="KW-0963">Cytoplasm</keyword>
<dbReference type="KEGG" id="epa:110241610"/>
<dbReference type="GO" id="GO:0008017">
    <property type="term" value="F:microtubule binding"/>
    <property type="evidence" value="ECO:0007669"/>
    <property type="project" value="InterPro"/>
</dbReference>
<feature type="compositionally biased region" description="Basic residues" evidence="8">
    <location>
        <begin position="253"/>
        <end position="266"/>
    </location>
</feature>
<proteinExistence type="inferred from homology"/>
<evidence type="ECO:0000256" key="3">
    <source>
        <dbReference type="ARBA" id="ARBA00022490"/>
    </source>
</evidence>
<dbReference type="PANTHER" id="PTHR19336">
    <property type="entry name" value="UNCHARACTERIZED DUF1167"/>
    <property type="match status" value="1"/>
</dbReference>
<comment type="subcellular location">
    <subcellularLocation>
        <location evidence="1">Cytoplasm</location>
        <location evidence="1">Cytoskeleton</location>
        <location evidence="1">Microtubule organizing center</location>
        <location evidence="1">Centrosome</location>
    </subcellularLocation>
</comment>
<evidence type="ECO:0000313" key="12">
    <source>
        <dbReference type="Proteomes" id="UP000887567"/>
    </source>
</evidence>
<dbReference type="GO" id="GO:0005813">
    <property type="term" value="C:centrosome"/>
    <property type="evidence" value="ECO:0007669"/>
    <property type="project" value="UniProtKB-SubCell"/>
</dbReference>
<feature type="compositionally biased region" description="Polar residues" evidence="8">
    <location>
        <begin position="24"/>
        <end position="38"/>
    </location>
</feature>
<comment type="similarity">
    <text evidence="2">Belongs to the translokin family.</text>
</comment>
<dbReference type="InterPro" id="IPR025913">
    <property type="entry name" value="Cep57_CLD"/>
</dbReference>
<feature type="compositionally biased region" description="Basic residues" evidence="8">
    <location>
        <begin position="408"/>
        <end position="425"/>
    </location>
</feature>
<dbReference type="OMA" id="YMKQMIA"/>
<keyword evidence="6" id="KW-0206">Cytoskeleton</keyword>
<evidence type="ECO:0008006" key="13">
    <source>
        <dbReference type="Google" id="ProtNLM"/>
    </source>
</evidence>
<evidence type="ECO:0000256" key="4">
    <source>
        <dbReference type="ARBA" id="ARBA00022701"/>
    </source>
</evidence>
<evidence type="ECO:0000256" key="6">
    <source>
        <dbReference type="ARBA" id="ARBA00023212"/>
    </source>
</evidence>
<dbReference type="Pfam" id="PF06657">
    <property type="entry name" value="Cep57_MT_bd"/>
    <property type="match status" value="1"/>
</dbReference>
<dbReference type="Proteomes" id="UP000887567">
    <property type="component" value="Unplaced"/>
</dbReference>